<accession>A0A814EKF6</accession>
<dbReference type="Proteomes" id="UP000663828">
    <property type="component" value="Unassembled WGS sequence"/>
</dbReference>
<dbReference type="OrthoDB" id="5850793at2759"/>
<dbReference type="SUPFAM" id="SSF57716">
    <property type="entry name" value="Glucocorticoid receptor-like (DNA-binding domain)"/>
    <property type="match status" value="1"/>
</dbReference>
<dbReference type="InterPro" id="IPR013088">
    <property type="entry name" value="Znf_NHR/GATA"/>
</dbReference>
<evidence type="ECO:0000256" key="5">
    <source>
        <dbReference type="ARBA" id="ARBA00023125"/>
    </source>
</evidence>
<keyword evidence="2" id="KW-0863">Zinc-finger</keyword>
<dbReference type="Gene3D" id="3.30.50.10">
    <property type="entry name" value="Erythroid Transcription Factor GATA-1, subunit A"/>
    <property type="match status" value="1"/>
</dbReference>
<evidence type="ECO:0000313" key="10">
    <source>
        <dbReference type="EMBL" id="CAF0973501.1"/>
    </source>
</evidence>
<evidence type="ECO:0000256" key="6">
    <source>
        <dbReference type="ARBA" id="ARBA00023163"/>
    </source>
</evidence>
<evidence type="ECO:0000256" key="7">
    <source>
        <dbReference type="ARBA" id="ARBA00023170"/>
    </source>
</evidence>
<keyword evidence="6" id="KW-0804">Transcription</keyword>
<keyword evidence="7" id="KW-0675">Receptor</keyword>
<comment type="caution">
    <text evidence="10">The sequence shown here is derived from an EMBL/GenBank/DDBJ whole genome shotgun (WGS) entry which is preliminary data.</text>
</comment>
<dbReference type="EMBL" id="CAJNOR010003355">
    <property type="protein sequence ID" value="CAF1405541.1"/>
    <property type="molecule type" value="Genomic_DNA"/>
</dbReference>
<keyword evidence="12" id="KW-1185">Reference proteome</keyword>
<dbReference type="GO" id="GO:0043565">
    <property type="term" value="F:sequence-specific DNA binding"/>
    <property type="evidence" value="ECO:0007669"/>
    <property type="project" value="InterPro"/>
</dbReference>
<sequence>MMQYDFVDGSADIENMVDLETKDNMHLYPTHQFPDSFLKSTTANSNLVTTSDVWQSTSSSSSVAMVNNNASNQSFYFSPSFDFNHTPNAVQYQTIENNYDYQPLPDASSSYLTDPYSNMFTNNYSMNPYTSQTSSYNAPSMDYPSSTYMSTTDSYPNLHSMYTNTTTTVPSAPSYRSLTSLSSSIDIQPDYQSTMSQWDSAMIKLPSHDVTSVSNSSNSSTSASKQPCLVCHEESSGYHFGAYTCESCKAFYRRVTKDPRIEIKHSCEIPLPNITKSNRKDCRACRKAKCVRVGMTAMPKDRAPRATTKTSSKAPSIPITDLLEQLGHDLSYDQLSTSSALESLLRLIDLPFIVPLNFDYHSIYMNSVRIWKNQYNHASQAVANAALIDTFPVLLFLFHTFITMTENDEDKAMNNSKFDKLVNILQQEIQRITGTDHRSACRIKALFMKCYVALAQYSNSTNLSDNNQLSQSQFMSYPQYPVYGQ</sequence>
<keyword evidence="5" id="KW-0238">DNA-binding</keyword>
<evidence type="ECO:0000256" key="3">
    <source>
        <dbReference type="ARBA" id="ARBA00022833"/>
    </source>
</evidence>
<evidence type="ECO:0000313" key="11">
    <source>
        <dbReference type="EMBL" id="CAF1405541.1"/>
    </source>
</evidence>
<evidence type="ECO:0000313" key="13">
    <source>
        <dbReference type="Proteomes" id="UP000663852"/>
    </source>
</evidence>
<dbReference type="EMBL" id="CAJNOJ010000053">
    <property type="protein sequence ID" value="CAF0973501.1"/>
    <property type="molecule type" value="Genomic_DNA"/>
</dbReference>
<evidence type="ECO:0000256" key="2">
    <source>
        <dbReference type="ARBA" id="ARBA00022771"/>
    </source>
</evidence>
<feature type="domain" description="Nuclear receptor" evidence="9">
    <location>
        <begin position="225"/>
        <end position="302"/>
    </location>
</feature>
<evidence type="ECO:0000256" key="1">
    <source>
        <dbReference type="ARBA" id="ARBA00022723"/>
    </source>
</evidence>
<evidence type="ECO:0000313" key="12">
    <source>
        <dbReference type="Proteomes" id="UP000663828"/>
    </source>
</evidence>
<dbReference type="AlphaFoldDB" id="A0A814EKF6"/>
<dbReference type="InterPro" id="IPR001628">
    <property type="entry name" value="Znf_hrmn_rcpt"/>
</dbReference>
<evidence type="ECO:0000256" key="4">
    <source>
        <dbReference type="ARBA" id="ARBA00023015"/>
    </source>
</evidence>
<keyword evidence="1" id="KW-0479">Metal-binding</keyword>
<keyword evidence="4" id="KW-0805">Transcription regulation</keyword>
<dbReference type="GO" id="GO:0008270">
    <property type="term" value="F:zinc ion binding"/>
    <property type="evidence" value="ECO:0007669"/>
    <property type="project" value="UniProtKB-KW"/>
</dbReference>
<protein>
    <recommendedName>
        <fullName evidence="9">Nuclear receptor domain-containing protein</fullName>
    </recommendedName>
</protein>
<proteinExistence type="predicted"/>
<dbReference type="SMART" id="SM00399">
    <property type="entry name" value="ZnF_C4"/>
    <property type="match status" value="1"/>
</dbReference>
<evidence type="ECO:0000259" key="9">
    <source>
        <dbReference type="PROSITE" id="PS51030"/>
    </source>
</evidence>
<keyword evidence="8" id="KW-0539">Nucleus</keyword>
<gene>
    <name evidence="10" type="ORF">EDS130_LOCUS13492</name>
    <name evidence="11" type="ORF">XAT740_LOCUS34386</name>
</gene>
<organism evidence="10 13">
    <name type="scientific">Adineta ricciae</name>
    <name type="common">Rotifer</name>
    <dbReference type="NCBI Taxonomy" id="249248"/>
    <lineage>
        <taxon>Eukaryota</taxon>
        <taxon>Metazoa</taxon>
        <taxon>Spiralia</taxon>
        <taxon>Gnathifera</taxon>
        <taxon>Rotifera</taxon>
        <taxon>Eurotatoria</taxon>
        <taxon>Bdelloidea</taxon>
        <taxon>Adinetida</taxon>
        <taxon>Adinetidae</taxon>
        <taxon>Adineta</taxon>
    </lineage>
</organism>
<dbReference type="Pfam" id="PF00105">
    <property type="entry name" value="zf-C4"/>
    <property type="match status" value="1"/>
</dbReference>
<dbReference type="PANTHER" id="PTHR48092">
    <property type="entry name" value="KNIRPS-RELATED PROTEIN-RELATED"/>
    <property type="match status" value="1"/>
</dbReference>
<keyword evidence="3" id="KW-0862">Zinc</keyword>
<dbReference type="PROSITE" id="PS51030">
    <property type="entry name" value="NUCLEAR_REC_DBD_2"/>
    <property type="match status" value="1"/>
</dbReference>
<name>A0A814EKF6_ADIRI</name>
<dbReference type="GO" id="GO:0003700">
    <property type="term" value="F:DNA-binding transcription factor activity"/>
    <property type="evidence" value="ECO:0007669"/>
    <property type="project" value="InterPro"/>
</dbReference>
<reference evidence="10" key="1">
    <citation type="submission" date="2021-02" db="EMBL/GenBank/DDBJ databases">
        <authorList>
            <person name="Nowell W R."/>
        </authorList>
    </citation>
    <scope>NUCLEOTIDE SEQUENCE</scope>
</reference>
<evidence type="ECO:0000256" key="8">
    <source>
        <dbReference type="ARBA" id="ARBA00023242"/>
    </source>
</evidence>
<dbReference type="InterPro" id="IPR050200">
    <property type="entry name" value="Nuclear_hormone_rcpt_NR3"/>
</dbReference>
<dbReference type="PRINTS" id="PR00047">
    <property type="entry name" value="STROIDFINGER"/>
</dbReference>
<dbReference type="Proteomes" id="UP000663852">
    <property type="component" value="Unassembled WGS sequence"/>
</dbReference>